<proteinExistence type="inferred from homology"/>
<dbReference type="GO" id="GO:0005525">
    <property type="term" value="F:GTP binding"/>
    <property type="evidence" value="ECO:0007669"/>
    <property type="project" value="UniProtKB-KW"/>
</dbReference>
<dbReference type="Pfam" id="PF01926">
    <property type="entry name" value="MMR_HSR1"/>
    <property type="match status" value="1"/>
</dbReference>
<evidence type="ECO:0000313" key="13">
    <source>
        <dbReference type="Proteomes" id="UP000094527"/>
    </source>
</evidence>
<evidence type="ECO:0000256" key="8">
    <source>
        <dbReference type="ARBA" id="ARBA00045284"/>
    </source>
</evidence>
<sequence length="337" mass="38218">MAGFRESFGLVRNLNWYPKHMNTGLKQMQAKLRSVDCVLEIHDARVPLSGRNPNFSHLLVGDKPHIVVLNKVDLISGESKRKIKEIYEKTVTKNLIFTNCKNDQDPGIKKIVPMVRDMIENSNRYHRAGMEEYNAMIIGIPNVGKSSFINITRAKNLKKATSLKVAPSAGVTKMVHMKVKISNDPIIFLYDTPGILTPRVTDPTAALKLAVCGSFPDHDVGLMLIADYILFTLNRQKNYKYTSLLGLEEPCDCITTALTKGAIHLNKMQQQRSMALGSGLHKKPNFEYMSKMFIEKFRKAEFGKIVLDDLDQFTQFEQCNDDFELKENEVFERSGNN</sequence>
<feature type="binding site" evidence="10">
    <location>
        <begin position="70"/>
        <end position="73"/>
    </location>
    <ligand>
        <name>GTP</name>
        <dbReference type="ChEBI" id="CHEBI:37565"/>
    </ligand>
</feature>
<feature type="binding site" evidence="10">
    <location>
        <begin position="142"/>
        <end position="147"/>
    </location>
    <ligand>
        <name>GTP</name>
        <dbReference type="ChEBI" id="CHEBI:37565"/>
    </ligand>
</feature>
<keyword evidence="7" id="KW-0472">Membrane</keyword>
<dbReference type="PANTHER" id="PTHR45782">
    <property type="entry name" value="MITOCHONDRIAL RIBOSOME-ASSOCIATED GTPASE 1"/>
    <property type="match status" value="1"/>
</dbReference>
<evidence type="ECO:0000256" key="9">
    <source>
        <dbReference type="PIRNR" id="PIRNR006230"/>
    </source>
</evidence>
<dbReference type="GO" id="GO:0032543">
    <property type="term" value="P:mitochondrial translation"/>
    <property type="evidence" value="ECO:0007669"/>
    <property type="project" value="TreeGrafter"/>
</dbReference>
<dbReference type="FunFam" id="1.10.1580.10:FF:000004">
    <property type="entry name" value="Mitochondrial GTPase 1"/>
    <property type="match status" value="1"/>
</dbReference>
<protein>
    <recommendedName>
        <fullName evidence="9">Mitochondrial GTPase 1</fullName>
    </recommendedName>
</protein>
<evidence type="ECO:0000256" key="4">
    <source>
        <dbReference type="ARBA" id="ARBA00022946"/>
    </source>
</evidence>
<evidence type="ECO:0000256" key="3">
    <source>
        <dbReference type="ARBA" id="ARBA00022792"/>
    </source>
</evidence>
<dbReference type="OrthoDB" id="269151at2759"/>
<dbReference type="AlphaFoldDB" id="A0A1D2NBQ2"/>
<gene>
    <name evidence="12" type="ORF">Ocin01_04001</name>
</gene>
<evidence type="ECO:0000259" key="11">
    <source>
        <dbReference type="Pfam" id="PF01926"/>
    </source>
</evidence>
<dbReference type="Gene3D" id="1.10.1580.10">
    <property type="match status" value="1"/>
</dbReference>
<dbReference type="PIRSF" id="PIRSF006230">
    <property type="entry name" value="MG442"/>
    <property type="match status" value="1"/>
</dbReference>
<keyword evidence="13" id="KW-1185">Reference proteome</keyword>
<comment type="similarity">
    <text evidence="9">Belongs to the TRAFAC class YlqF/YawG GTPase family. MTG1 subfamily.</text>
</comment>
<dbReference type="FunFam" id="3.40.50.300:FF:000876">
    <property type="entry name" value="Mitochondrial GTPase 1"/>
    <property type="match status" value="1"/>
</dbReference>
<dbReference type="InterPro" id="IPR006073">
    <property type="entry name" value="GTP-bd"/>
</dbReference>
<dbReference type="InterPro" id="IPR016478">
    <property type="entry name" value="GTPase_MTG1"/>
</dbReference>
<feature type="domain" description="G" evidence="11">
    <location>
        <begin position="135"/>
        <end position="197"/>
    </location>
</feature>
<keyword evidence="6 9" id="KW-0342">GTP-binding</keyword>
<comment type="function">
    <text evidence="8 9">Plays a role in the regulation of the mitochondrial ribosome assembly and of translational activity. Displays mitochondrial GTPase activity.</text>
</comment>
<dbReference type="OMA" id="GVLWPKF"/>
<dbReference type="GO" id="GO:0005743">
    <property type="term" value="C:mitochondrial inner membrane"/>
    <property type="evidence" value="ECO:0007669"/>
    <property type="project" value="UniProtKB-SubCell"/>
</dbReference>
<keyword evidence="3" id="KW-0999">Mitochondrion inner membrane</keyword>
<keyword evidence="5 9" id="KW-0496">Mitochondrion</keyword>
<dbReference type="InterPro" id="IPR027417">
    <property type="entry name" value="P-loop_NTPase"/>
</dbReference>
<organism evidence="12 13">
    <name type="scientific">Orchesella cincta</name>
    <name type="common">Springtail</name>
    <name type="synonym">Podura cincta</name>
    <dbReference type="NCBI Taxonomy" id="48709"/>
    <lineage>
        <taxon>Eukaryota</taxon>
        <taxon>Metazoa</taxon>
        <taxon>Ecdysozoa</taxon>
        <taxon>Arthropoda</taxon>
        <taxon>Hexapoda</taxon>
        <taxon>Collembola</taxon>
        <taxon>Entomobryomorpha</taxon>
        <taxon>Entomobryoidea</taxon>
        <taxon>Orchesellidae</taxon>
        <taxon>Orchesellinae</taxon>
        <taxon>Orchesella</taxon>
    </lineage>
</organism>
<evidence type="ECO:0000256" key="6">
    <source>
        <dbReference type="ARBA" id="ARBA00023134"/>
    </source>
</evidence>
<keyword evidence="4" id="KW-0809">Transit peptide</keyword>
<dbReference type="EMBL" id="LJIJ01000099">
    <property type="protein sequence ID" value="ODN02684.1"/>
    <property type="molecule type" value="Genomic_DNA"/>
</dbReference>
<keyword evidence="2 9" id="KW-0547">Nucleotide-binding</keyword>
<reference evidence="12 13" key="1">
    <citation type="journal article" date="2016" name="Genome Biol. Evol.">
        <title>Gene Family Evolution Reflects Adaptation to Soil Environmental Stressors in the Genome of the Collembolan Orchesella cincta.</title>
        <authorList>
            <person name="Faddeeva-Vakhrusheva A."/>
            <person name="Derks M.F."/>
            <person name="Anvar S.Y."/>
            <person name="Agamennone V."/>
            <person name="Suring W."/>
            <person name="Smit S."/>
            <person name="van Straalen N.M."/>
            <person name="Roelofs D."/>
        </authorList>
    </citation>
    <scope>NUCLEOTIDE SEQUENCE [LARGE SCALE GENOMIC DNA]</scope>
    <source>
        <tissue evidence="12">Mixed pool</tissue>
    </source>
</reference>
<dbReference type="STRING" id="48709.A0A1D2NBQ2"/>
<dbReference type="SUPFAM" id="SSF52540">
    <property type="entry name" value="P-loop containing nucleoside triphosphate hydrolases"/>
    <property type="match status" value="1"/>
</dbReference>
<dbReference type="Proteomes" id="UP000094527">
    <property type="component" value="Unassembled WGS sequence"/>
</dbReference>
<dbReference type="Gene3D" id="3.40.50.300">
    <property type="entry name" value="P-loop containing nucleotide triphosphate hydrolases"/>
    <property type="match status" value="1"/>
</dbReference>
<feature type="binding site" evidence="10">
    <location>
        <position position="194"/>
    </location>
    <ligand>
        <name>GTP</name>
        <dbReference type="ChEBI" id="CHEBI:37565"/>
    </ligand>
</feature>
<evidence type="ECO:0000256" key="2">
    <source>
        <dbReference type="ARBA" id="ARBA00022741"/>
    </source>
</evidence>
<evidence type="ECO:0000256" key="1">
    <source>
        <dbReference type="ARBA" id="ARBA00004443"/>
    </source>
</evidence>
<evidence type="ECO:0000256" key="10">
    <source>
        <dbReference type="PIRSR" id="PIRSR006230-1"/>
    </source>
</evidence>
<dbReference type="CDD" id="cd01856">
    <property type="entry name" value="YlqF"/>
    <property type="match status" value="1"/>
</dbReference>
<evidence type="ECO:0000313" key="12">
    <source>
        <dbReference type="EMBL" id="ODN02684.1"/>
    </source>
</evidence>
<accession>A0A1D2NBQ2</accession>
<dbReference type="GO" id="GO:0003924">
    <property type="term" value="F:GTPase activity"/>
    <property type="evidence" value="ECO:0007669"/>
    <property type="project" value="TreeGrafter"/>
</dbReference>
<evidence type="ECO:0000256" key="5">
    <source>
        <dbReference type="ARBA" id="ARBA00023128"/>
    </source>
</evidence>
<dbReference type="InterPro" id="IPR023179">
    <property type="entry name" value="GTP-bd_ortho_bundle_sf"/>
</dbReference>
<dbReference type="PANTHER" id="PTHR45782:SF4">
    <property type="entry name" value="MITOCHONDRIAL RIBOSOME-ASSOCIATED GTPASE 1"/>
    <property type="match status" value="1"/>
</dbReference>
<evidence type="ECO:0000256" key="7">
    <source>
        <dbReference type="ARBA" id="ARBA00023136"/>
    </source>
</evidence>
<comment type="caution">
    <text evidence="12">The sequence shown here is derived from an EMBL/GenBank/DDBJ whole genome shotgun (WGS) entry which is preliminary data.</text>
</comment>
<comment type="subcellular location">
    <subcellularLocation>
        <location evidence="1">Mitochondrion inner membrane</location>
        <topology evidence="1">Peripheral membrane protein</topology>
        <orientation evidence="1">Matrix side</orientation>
    </subcellularLocation>
</comment>
<name>A0A1D2NBQ2_ORCCI</name>